<keyword evidence="1 2" id="KW-0963">Cytoplasm</keyword>
<evidence type="ECO:0000313" key="4">
    <source>
        <dbReference type="Proteomes" id="UP000177690"/>
    </source>
</evidence>
<dbReference type="EMBL" id="MHJL01000025">
    <property type="protein sequence ID" value="OGY67354.1"/>
    <property type="molecule type" value="Genomic_DNA"/>
</dbReference>
<dbReference type="GO" id="GO:0008360">
    <property type="term" value="P:regulation of cell shape"/>
    <property type="evidence" value="ECO:0007669"/>
    <property type="project" value="UniProtKB-UniRule"/>
</dbReference>
<comment type="subcellular location">
    <subcellularLocation>
        <location evidence="2">Cytoplasm</location>
    </subcellularLocation>
</comment>
<dbReference type="PANTHER" id="PTHR30135">
    <property type="entry name" value="UNCHARACTERIZED PROTEIN YVCK-RELATED"/>
    <property type="match status" value="1"/>
</dbReference>
<comment type="similarity">
    <text evidence="2">Belongs to the gluconeogenesis factor family.</text>
</comment>
<dbReference type="HAMAP" id="MF_00973">
    <property type="entry name" value="Gluconeogen_factor"/>
    <property type="match status" value="1"/>
</dbReference>
<dbReference type="GO" id="GO:0005737">
    <property type="term" value="C:cytoplasm"/>
    <property type="evidence" value="ECO:0007669"/>
    <property type="project" value="UniProtKB-SubCell"/>
</dbReference>
<protein>
    <recommendedName>
        <fullName evidence="2">Putative gluconeogenesis factor</fullName>
    </recommendedName>
</protein>
<organism evidence="3 4">
    <name type="scientific">Candidatus Harrisonbacteria bacterium RIFCSPLOWO2_02_FULL_41_13b</name>
    <dbReference type="NCBI Taxonomy" id="1798409"/>
    <lineage>
        <taxon>Bacteria</taxon>
        <taxon>Candidatus Harrisoniibacteriota</taxon>
    </lineage>
</organism>
<dbReference type="AlphaFoldDB" id="A0A1G1ZS19"/>
<evidence type="ECO:0000256" key="2">
    <source>
        <dbReference type="HAMAP-Rule" id="MF_00973"/>
    </source>
</evidence>
<dbReference type="Gene3D" id="3.40.50.10680">
    <property type="entry name" value="CofD-like domains"/>
    <property type="match status" value="1"/>
</dbReference>
<accession>A0A1G1ZS19</accession>
<proteinExistence type="inferred from homology"/>
<name>A0A1G1ZS19_9BACT</name>
<dbReference type="GO" id="GO:0043743">
    <property type="term" value="F:LPPG:FO 2-phospho-L-lactate transferase activity"/>
    <property type="evidence" value="ECO:0007669"/>
    <property type="project" value="InterPro"/>
</dbReference>
<dbReference type="NCBIfam" id="TIGR01826">
    <property type="entry name" value="CofD_related"/>
    <property type="match status" value="1"/>
</dbReference>
<dbReference type="InterPro" id="IPR038136">
    <property type="entry name" value="CofD-like_dom_sf"/>
</dbReference>
<dbReference type="InterPro" id="IPR002882">
    <property type="entry name" value="CofD"/>
</dbReference>
<gene>
    <name evidence="3" type="ORF">A3I24_01895</name>
</gene>
<sequence length="317" mass="34692">MKSDKKIVVIGGGTGVFTVLTGLKKYFNNLTAVVTMADDGGSTGILREEFGILPPGDVRRAIVALSSSDNKTLSELFNYRFKEGKGLSGHSLGNLIITALERITGSFDKAIDEVGKILQVKGKILPVTLKTTYLMAELEDGSLVKGETNIDIPRHDGFLKIKKVWLRPAVSINPDARKAILGADAVIIGPGDLYTSLVPNLLVGGMKDALWKTRGKVIYFVNTMTKFGETHSFQASDFLSVVENYLGKRIVDFVAINKTKPTPNRLRPYAEEKSEFVNADLENLPKKPVPIVASLIRRSGLLRHDPEKVAKLVKMLV</sequence>
<dbReference type="CDD" id="cd07187">
    <property type="entry name" value="YvcK_like"/>
    <property type="match status" value="1"/>
</dbReference>
<evidence type="ECO:0000313" key="3">
    <source>
        <dbReference type="EMBL" id="OGY67354.1"/>
    </source>
</evidence>
<dbReference type="Pfam" id="PF01933">
    <property type="entry name" value="CofD"/>
    <property type="match status" value="1"/>
</dbReference>
<reference evidence="3 4" key="1">
    <citation type="journal article" date="2016" name="Nat. Commun.">
        <title>Thousands of microbial genomes shed light on interconnected biogeochemical processes in an aquifer system.</title>
        <authorList>
            <person name="Anantharaman K."/>
            <person name="Brown C.T."/>
            <person name="Hug L.A."/>
            <person name="Sharon I."/>
            <person name="Castelle C.J."/>
            <person name="Probst A.J."/>
            <person name="Thomas B.C."/>
            <person name="Singh A."/>
            <person name="Wilkins M.J."/>
            <person name="Karaoz U."/>
            <person name="Brodie E.L."/>
            <person name="Williams K.H."/>
            <person name="Hubbard S.S."/>
            <person name="Banfield J.F."/>
        </authorList>
    </citation>
    <scope>NUCLEOTIDE SEQUENCE [LARGE SCALE GENOMIC DNA]</scope>
</reference>
<comment type="caution">
    <text evidence="3">The sequence shown here is derived from an EMBL/GenBank/DDBJ whole genome shotgun (WGS) entry which is preliminary data.</text>
</comment>
<evidence type="ECO:0000256" key="1">
    <source>
        <dbReference type="ARBA" id="ARBA00022490"/>
    </source>
</evidence>
<comment type="function">
    <text evidence="2">Required for morphogenesis under gluconeogenic growth conditions.</text>
</comment>
<dbReference type="SUPFAM" id="SSF142338">
    <property type="entry name" value="CofD-like"/>
    <property type="match status" value="1"/>
</dbReference>
<dbReference type="PANTHER" id="PTHR30135:SF3">
    <property type="entry name" value="GLUCONEOGENESIS FACTOR-RELATED"/>
    <property type="match status" value="1"/>
</dbReference>
<dbReference type="InterPro" id="IPR010119">
    <property type="entry name" value="Gluconeogen_factor"/>
</dbReference>
<dbReference type="STRING" id="1798409.A3I24_01895"/>
<dbReference type="Proteomes" id="UP000177690">
    <property type="component" value="Unassembled WGS sequence"/>
</dbReference>